<dbReference type="EMBL" id="JAAKDE010000003">
    <property type="protein sequence ID" value="MBA2132215.1"/>
    <property type="molecule type" value="Genomic_DNA"/>
</dbReference>
<comment type="subcellular location">
    <subcellularLocation>
        <location evidence="1 6">Bacterial flagellum basal body</location>
    </subcellularLocation>
</comment>
<keyword evidence="7" id="KW-0966">Cell projection</keyword>
<evidence type="ECO:0000256" key="3">
    <source>
        <dbReference type="ARBA" id="ARBA00014376"/>
    </source>
</evidence>
<name>A0A8J6LHJ2_9FIRM</name>
<evidence type="ECO:0000256" key="2">
    <source>
        <dbReference type="ARBA" id="ARBA00009677"/>
    </source>
</evidence>
<keyword evidence="7" id="KW-0969">Cilium</keyword>
<evidence type="ECO:0000313" key="7">
    <source>
        <dbReference type="EMBL" id="MBA2132215.1"/>
    </source>
</evidence>
<dbReference type="GO" id="GO:0071973">
    <property type="term" value="P:bacterial-type flagellum-dependent cell motility"/>
    <property type="evidence" value="ECO:0007669"/>
    <property type="project" value="InterPro"/>
</dbReference>
<protein>
    <recommendedName>
        <fullName evidence="3 6">Flagellar basal body rod protein FlgB</fullName>
    </recommendedName>
</protein>
<evidence type="ECO:0000256" key="6">
    <source>
        <dbReference type="PIRNR" id="PIRNR002889"/>
    </source>
</evidence>
<sequence>MVTNKTIEQLTSVLSWAAERQKILNHNIANADTPHYRRRDLDFAQVLAEKKNRIPLRRTHPRHLAGSTHQTQFTDTDWGVVRVDQNGVDIEVEMVTATQNAMYIQSLTQELNSQFRRLRMAIGGRS</sequence>
<dbReference type="InterPro" id="IPR006300">
    <property type="entry name" value="FlgB"/>
</dbReference>
<dbReference type="NCBIfam" id="TIGR01396">
    <property type="entry name" value="FlgB"/>
    <property type="match status" value="1"/>
</dbReference>
<dbReference type="GO" id="GO:0030694">
    <property type="term" value="C:bacterial-type flagellum basal body, rod"/>
    <property type="evidence" value="ECO:0007669"/>
    <property type="project" value="InterPro"/>
</dbReference>
<evidence type="ECO:0000313" key="8">
    <source>
        <dbReference type="Proteomes" id="UP000657177"/>
    </source>
</evidence>
<proteinExistence type="inferred from homology"/>
<evidence type="ECO:0000256" key="4">
    <source>
        <dbReference type="ARBA" id="ARBA00023143"/>
    </source>
</evidence>
<keyword evidence="8" id="KW-1185">Reference proteome</keyword>
<comment type="subunit">
    <text evidence="6">The basal body constitutes a major portion of the flagellar organelle and consists of a number of rings mounted on a central rod.</text>
</comment>
<keyword evidence="4 6" id="KW-0975">Bacterial flagellum</keyword>
<dbReference type="RefSeq" id="WP_181338673.1">
    <property type="nucleotide sequence ID" value="NZ_JAAKDE010000003.1"/>
</dbReference>
<evidence type="ECO:0000256" key="5">
    <source>
        <dbReference type="ARBA" id="ARBA00024934"/>
    </source>
</evidence>
<organism evidence="7 8">
    <name type="scientific">Capillibacterium thermochitinicola</name>
    <dbReference type="NCBI Taxonomy" id="2699427"/>
    <lineage>
        <taxon>Bacteria</taxon>
        <taxon>Bacillati</taxon>
        <taxon>Bacillota</taxon>
        <taxon>Capillibacterium</taxon>
    </lineage>
</organism>
<reference evidence="7" key="1">
    <citation type="submission" date="2020-06" db="EMBL/GenBank/DDBJ databases">
        <title>Novel chitinolytic bacterium.</title>
        <authorList>
            <person name="Ungkulpasvich U."/>
            <person name="Kosugi A."/>
            <person name="Uke A."/>
        </authorList>
    </citation>
    <scope>NUCLEOTIDE SEQUENCE</scope>
    <source>
        <strain evidence="7">UUS1-1</strain>
    </source>
</reference>
<keyword evidence="7" id="KW-0282">Flagellum</keyword>
<gene>
    <name evidence="7" type="primary">flgB</name>
    <name evidence="7" type="ORF">G5B42_01425</name>
</gene>
<accession>A0A8J6LHJ2</accession>
<dbReference type="PIRSF" id="PIRSF002889">
    <property type="entry name" value="Rod_FlgB"/>
    <property type="match status" value="1"/>
</dbReference>
<comment type="function">
    <text evidence="5 6">Structural component of flagellum, the bacterial motility apparatus. Part of the rod structure of flagellar basal body.</text>
</comment>
<dbReference type="Proteomes" id="UP000657177">
    <property type="component" value="Unassembled WGS sequence"/>
</dbReference>
<dbReference type="AlphaFoldDB" id="A0A8J6LHJ2"/>
<comment type="caution">
    <text evidence="7">The sequence shown here is derived from an EMBL/GenBank/DDBJ whole genome shotgun (WGS) entry which is preliminary data.</text>
</comment>
<evidence type="ECO:0000256" key="1">
    <source>
        <dbReference type="ARBA" id="ARBA00004117"/>
    </source>
</evidence>
<comment type="similarity">
    <text evidence="2 6">Belongs to the flagella basal body rod proteins family.</text>
</comment>